<keyword evidence="1 3" id="KW-0238">DNA-binding</keyword>
<dbReference type="AlphaFoldDB" id="A0A1W2FZZ0"/>
<dbReference type="EMBL" id="FWXV01000021">
    <property type="protein sequence ID" value="SMD27198.1"/>
    <property type="molecule type" value="Genomic_DNA"/>
</dbReference>
<organism evidence="3 4">
    <name type="scientific">Kibdelosporangium aridum</name>
    <dbReference type="NCBI Taxonomy" id="2030"/>
    <lineage>
        <taxon>Bacteria</taxon>
        <taxon>Bacillati</taxon>
        <taxon>Actinomycetota</taxon>
        <taxon>Actinomycetes</taxon>
        <taxon>Pseudonocardiales</taxon>
        <taxon>Pseudonocardiaceae</taxon>
        <taxon>Kibdelosporangium</taxon>
    </lineage>
</organism>
<dbReference type="GO" id="GO:0003677">
    <property type="term" value="F:DNA binding"/>
    <property type="evidence" value="ECO:0007669"/>
    <property type="project" value="UniProtKB-KW"/>
</dbReference>
<proteinExistence type="predicted"/>
<dbReference type="RefSeq" id="WP_084434784.1">
    <property type="nucleotide sequence ID" value="NZ_FWXV01000021.1"/>
</dbReference>
<dbReference type="PANTHER" id="PTHR30204">
    <property type="entry name" value="REDOX-CYCLING DRUG-SENSING TRANSCRIPTIONAL ACTIVATOR SOXR"/>
    <property type="match status" value="1"/>
</dbReference>
<dbReference type="OrthoDB" id="9809391at2"/>
<protein>
    <submittedName>
        <fullName evidence="3">DNA-binding transcriptional regulator, MerR family</fullName>
    </submittedName>
</protein>
<dbReference type="PRINTS" id="PR00040">
    <property type="entry name" value="HTHMERR"/>
</dbReference>
<dbReference type="InterPro" id="IPR009061">
    <property type="entry name" value="DNA-bd_dom_put_sf"/>
</dbReference>
<dbReference type="InterPro" id="IPR047057">
    <property type="entry name" value="MerR_fam"/>
</dbReference>
<dbReference type="Pfam" id="PF13411">
    <property type="entry name" value="MerR_1"/>
    <property type="match status" value="1"/>
</dbReference>
<dbReference type="Proteomes" id="UP000192674">
    <property type="component" value="Unassembled WGS sequence"/>
</dbReference>
<dbReference type="InterPro" id="IPR000551">
    <property type="entry name" value="MerR-type_HTH_dom"/>
</dbReference>
<sequence>MTQATYGIGDLARATGVPVRTIRFYCDEGILEALRSAGGHRRFAYSAVDRLRLIRRLRGLGLGLTSIKSVLSGSESVEDVVAAERKALDVELAALAWRRASLHAVEQASPAERAARLDLLAAVQDRDTARGSLIDFWQRIFLGPMPDYFVEMFLTVSVPDLPPTPTPEQVVAYAEMVVLLSDSSLREGMLRRTLRNLEEVTDEGELHAGISEACAMAQPLVLAGQRPTAGTALDHFVATHARVRGARDTPLFRRDLYRISAVEAGPPMRRYWRLVGTVTGEPVTIGESHTWLLDALATSIG</sequence>
<dbReference type="SMART" id="SM00422">
    <property type="entry name" value="HTH_MERR"/>
    <property type="match status" value="1"/>
</dbReference>
<reference evidence="3 4" key="1">
    <citation type="submission" date="2017-04" db="EMBL/GenBank/DDBJ databases">
        <authorList>
            <person name="Afonso C.L."/>
            <person name="Miller P.J."/>
            <person name="Scott M.A."/>
            <person name="Spackman E."/>
            <person name="Goraichik I."/>
            <person name="Dimitrov K.M."/>
            <person name="Suarez D.L."/>
            <person name="Swayne D.E."/>
        </authorList>
    </citation>
    <scope>NUCLEOTIDE SEQUENCE [LARGE SCALE GENOMIC DNA]</scope>
    <source>
        <strain evidence="3 4">DSM 43828</strain>
    </source>
</reference>
<dbReference type="PROSITE" id="PS50937">
    <property type="entry name" value="HTH_MERR_2"/>
    <property type="match status" value="1"/>
</dbReference>
<dbReference type="SUPFAM" id="SSF46955">
    <property type="entry name" value="Putative DNA-binding domain"/>
    <property type="match status" value="1"/>
</dbReference>
<name>A0A1W2FZZ0_KIBAR</name>
<keyword evidence="4" id="KW-1185">Reference proteome</keyword>
<evidence type="ECO:0000259" key="2">
    <source>
        <dbReference type="PROSITE" id="PS50937"/>
    </source>
</evidence>
<gene>
    <name evidence="3" type="ORF">SAMN05661093_10796</name>
</gene>
<dbReference type="GO" id="GO:0003700">
    <property type="term" value="F:DNA-binding transcription factor activity"/>
    <property type="evidence" value="ECO:0007669"/>
    <property type="project" value="InterPro"/>
</dbReference>
<accession>A0A1W2FZZ0</accession>
<evidence type="ECO:0000313" key="3">
    <source>
        <dbReference type="EMBL" id="SMD27198.1"/>
    </source>
</evidence>
<evidence type="ECO:0000313" key="4">
    <source>
        <dbReference type="Proteomes" id="UP000192674"/>
    </source>
</evidence>
<dbReference type="PANTHER" id="PTHR30204:SF93">
    <property type="entry name" value="HTH MERR-TYPE DOMAIN-CONTAINING PROTEIN"/>
    <property type="match status" value="1"/>
</dbReference>
<feature type="domain" description="HTH merR-type" evidence="2">
    <location>
        <begin position="5"/>
        <end position="73"/>
    </location>
</feature>
<dbReference type="Gene3D" id="1.10.1660.10">
    <property type="match status" value="1"/>
</dbReference>
<dbReference type="CDD" id="cd00592">
    <property type="entry name" value="HTH_MerR-like"/>
    <property type="match status" value="1"/>
</dbReference>
<evidence type="ECO:0000256" key="1">
    <source>
        <dbReference type="ARBA" id="ARBA00023125"/>
    </source>
</evidence>